<evidence type="ECO:0000256" key="8">
    <source>
        <dbReference type="SAM" id="Phobius"/>
    </source>
</evidence>
<feature type="transmembrane region" description="Helical" evidence="8">
    <location>
        <begin position="300"/>
        <end position="317"/>
    </location>
</feature>
<feature type="binding site" evidence="7">
    <location>
        <position position="212"/>
    </location>
    <ligand>
        <name>Mg(2+)</name>
        <dbReference type="ChEBI" id="CHEBI:18420"/>
    </ligand>
</feature>
<dbReference type="PROSITE" id="PS01348">
    <property type="entry name" value="MRAY_2"/>
    <property type="match status" value="1"/>
</dbReference>
<evidence type="ECO:0000256" key="1">
    <source>
        <dbReference type="ARBA" id="ARBA00004651"/>
    </source>
</evidence>
<keyword evidence="3 9" id="KW-0808">Transferase</keyword>
<dbReference type="RefSeq" id="WP_160631263.1">
    <property type="nucleotide sequence ID" value="NZ_WWNE01000003.1"/>
</dbReference>
<keyword evidence="10" id="KW-1185">Reference proteome</keyword>
<comment type="subcellular location">
    <subcellularLocation>
        <location evidence="1">Cell membrane</location>
        <topology evidence="1">Multi-pass membrane protein</topology>
    </subcellularLocation>
</comment>
<evidence type="ECO:0000256" key="4">
    <source>
        <dbReference type="ARBA" id="ARBA00022692"/>
    </source>
</evidence>
<keyword evidence="6 8" id="KW-0472">Membrane</keyword>
<feature type="transmembrane region" description="Helical" evidence="8">
    <location>
        <begin position="45"/>
        <end position="66"/>
    </location>
</feature>
<dbReference type="PANTHER" id="PTHR22926:SF3">
    <property type="entry name" value="UNDECAPRENYL-PHOSPHATE ALPHA-N-ACETYLGLUCOSAMINYL 1-PHOSPHATE TRANSFERASE"/>
    <property type="match status" value="1"/>
</dbReference>
<feature type="transmembrane region" description="Helical" evidence="8">
    <location>
        <begin position="247"/>
        <end position="266"/>
    </location>
</feature>
<keyword evidence="7" id="KW-0460">Magnesium</keyword>
<dbReference type="GO" id="GO:0009103">
    <property type="term" value="P:lipopolysaccharide biosynthetic process"/>
    <property type="evidence" value="ECO:0007669"/>
    <property type="project" value="TreeGrafter"/>
</dbReference>
<dbReference type="GO" id="GO:0071555">
    <property type="term" value="P:cell wall organization"/>
    <property type="evidence" value="ECO:0007669"/>
    <property type="project" value="TreeGrafter"/>
</dbReference>
<reference evidence="9 10" key="1">
    <citation type="submission" date="2019-12" db="EMBL/GenBank/DDBJ databases">
        <authorList>
            <person name="Zhao J."/>
        </authorList>
    </citation>
    <scope>NUCLEOTIDE SEQUENCE [LARGE SCALE GENOMIC DNA]</scope>
    <source>
        <strain evidence="9 10">S-15</strain>
    </source>
</reference>
<feature type="transmembrane region" description="Helical" evidence="8">
    <location>
        <begin position="160"/>
        <end position="178"/>
    </location>
</feature>
<comment type="cofactor">
    <cofactor evidence="7">
        <name>Mg(2+)</name>
        <dbReference type="ChEBI" id="CHEBI:18420"/>
    </cofactor>
</comment>
<dbReference type="Pfam" id="PF00953">
    <property type="entry name" value="Glycos_transf_4"/>
    <property type="match status" value="1"/>
</dbReference>
<dbReference type="AlphaFoldDB" id="A0A6N9NG25"/>
<dbReference type="PANTHER" id="PTHR22926">
    <property type="entry name" value="PHOSPHO-N-ACETYLMURAMOYL-PENTAPEPTIDE-TRANSFERASE"/>
    <property type="match status" value="1"/>
</dbReference>
<dbReference type="InterPro" id="IPR000715">
    <property type="entry name" value="Glycosyl_transferase_4"/>
</dbReference>
<feature type="transmembrane region" description="Helical" evidence="8">
    <location>
        <begin position="72"/>
        <end position="89"/>
    </location>
</feature>
<evidence type="ECO:0000313" key="10">
    <source>
        <dbReference type="Proteomes" id="UP000470771"/>
    </source>
</evidence>
<evidence type="ECO:0000256" key="2">
    <source>
        <dbReference type="ARBA" id="ARBA00022475"/>
    </source>
</evidence>
<feature type="transmembrane region" description="Helical" evidence="8">
    <location>
        <begin position="208"/>
        <end position="227"/>
    </location>
</feature>
<protein>
    <submittedName>
        <fullName evidence="9">Undecaprenyl/decaprenyl-phosphate alpha-N-acetylglucosaminyl 1-phosphate transferase</fullName>
    </submittedName>
</protein>
<evidence type="ECO:0000256" key="5">
    <source>
        <dbReference type="ARBA" id="ARBA00022989"/>
    </source>
</evidence>
<evidence type="ECO:0000313" key="9">
    <source>
        <dbReference type="EMBL" id="NBG64779.1"/>
    </source>
</evidence>
<feature type="transmembrane region" description="Helical" evidence="8">
    <location>
        <begin position="101"/>
        <end position="122"/>
    </location>
</feature>
<accession>A0A6N9NG25</accession>
<feature type="binding site" evidence="7">
    <location>
        <position position="152"/>
    </location>
    <ligand>
        <name>Mg(2+)</name>
        <dbReference type="ChEBI" id="CHEBI:18420"/>
    </ligand>
</feature>
<dbReference type="Proteomes" id="UP000470771">
    <property type="component" value="Unassembled WGS sequence"/>
</dbReference>
<feature type="transmembrane region" description="Helical" evidence="8">
    <location>
        <begin position="134"/>
        <end position="153"/>
    </location>
</feature>
<dbReference type="InterPro" id="IPR018480">
    <property type="entry name" value="PNAcMuramoyl-5peptid_Trfase_CS"/>
</dbReference>
<dbReference type="GO" id="GO:0005886">
    <property type="term" value="C:plasma membrane"/>
    <property type="evidence" value="ECO:0007669"/>
    <property type="project" value="UniProtKB-SubCell"/>
</dbReference>
<name>A0A6N9NG25_9FLAO</name>
<dbReference type="GO" id="GO:0046872">
    <property type="term" value="F:metal ion binding"/>
    <property type="evidence" value="ECO:0007669"/>
    <property type="project" value="UniProtKB-KW"/>
</dbReference>
<keyword evidence="4 8" id="KW-0812">Transmembrane</keyword>
<sequence length="350" mass="38607">MEIALATIIAFFIVLLATPSYIRVAKMKHLFDEPTEDRKQHKVKTPSMGGIMIFAAFVFAVCICFPSDEISFLKFLIPSILIMFFVGIKDDIVGTAPVKKLLANLIVAFIMVSVAGIKITSLYGLFDIRELPEWASILLSVLTYIVIINSFNLIDGVDGLAGGVGMIASIAFGIWFLLAGCESYAIVAFALAGALLGFLRYNFKPASIFMGDSGSLFIGLVLSFLAIELIEYDASKLPSKIIGISKPIFAMTVLVYPLLDTFRIFIYRVANKKSPFEADSNHIHHRVLFWTKGDHGKTAVFIYLFNITMIALPVFFAGYHPSLVFAIVAIVAFGSLLFLLIKKPKNVFQD</sequence>
<dbReference type="PROSITE" id="PS01347">
    <property type="entry name" value="MRAY_1"/>
    <property type="match status" value="1"/>
</dbReference>
<feature type="transmembrane region" description="Helical" evidence="8">
    <location>
        <begin position="6"/>
        <end position="24"/>
    </location>
</feature>
<dbReference type="GO" id="GO:0016780">
    <property type="term" value="F:phosphotransferase activity, for other substituted phosphate groups"/>
    <property type="evidence" value="ECO:0007669"/>
    <property type="project" value="InterPro"/>
</dbReference>
<keyword evidence="7" id="KW-0479">Metal-binding</keyword>
<feature type="transmembrane region" description="Helical" evidence="8">
    <location>
        <begin position="323"/>
        <end position="341"/>
    </location>
</feature>
<dbReference type="GO" id="GO:0044038">
    <property type="term" value="P:cell wall macromolecule biosynthetic process"/>
    <property type="evidence" value="ECO:0007669"/>
    <property type="project" value="TreeGrafter"/>
</dbReference>
<evidence type="ECO:0000256" key="7">
    <source>
        <dbReference type="PIRSR" id="PIRSR600715-1"/>
    </source>
</evidence>
<evidence type="ECO:0000256" key="3">
    <source>
        <dbReference type="ARBA" id="ARBA00022679"/>
    </source>
</evidence>
<organism evidence="9 10">
    <name type="scientific">Acidiluteibacter ferrifornacis</name>
    <dbReference type="NCBI Taxonomy" id="2692424"/>
    <lineage>
        <taxon>Bacteria</taxon>
        <taxon>Pseudomonadati</taxon>
        <taxon>Bacteroidota</taxon>
        <taxon>Flavobacteriia</taxon>
        <taxon>Flavobacteriales</taxon>
        <taxon>Cryomorphaceae</taxon>
        <taxon>Acidiluteibacter</taxon>
    </lineage>
</organism>
<keyword evidence="5 8" id="KW-1133">Transmembrane helix</keyword>
<evidence type="ECO:0000256" key="6">
    <source>
        <dbReference type="ARBA" id="ARBA00023136"/>
    </source>
</evidence>
<proteinExistence type="predicted"/>
<comment type="caution">
    <text evidence="9">The sequence shown here is derived from an EMBL/GenBank/DDBJ whole genome shotgun (WGS) entry which is preliminary data.</text>
</comment>
<feature type="transmembrane region" description="Helical" evidence="8">
    <location>
        <begin position="184"/>
        <end position="201"/>
    </location>
</feature>
<dbReference type="EMBL" id="WWNE01000003">
    <property type="protein sequence ID" value="NBG64779.1"/>
    <property type="molecule type" value="Genomic_DNA"/>
</dbReference>
<dbReference type="CDD" id="cd06853">
    <property type="entry name" value="GT_WecA_like"/>
    <property type="match status" value="1"/>
</dbReference>
<keyword evidence="2" id="KW-1003">Cell membrane</keyword>
<gene>
    <name evidence="9" type="ORF">GQN54_01530</name>
</gene>